<dbReference type="GO" id="GO:0031023">
    <property type="term" value="P:microtubule organizing center organization"/>
    <property type="evidence" value="ECO:0007669"/>
    <property type="project" value="TreeGrafter"/>
</dbReference>
<dbReference type="GO" id="GO:0051301">
    <property type="term" value="P:cell division"/>
    <property type="evidence" value="ECO:0007669"/>
    <property type="project" value="UniProtKB-KW"/>
</dbReference>
<evidence type="ECO:0000256" key="3">
    <source>
        <dbReference type="ARBA" id="ARBA00022490"/>
    </source>
</evidence>
<evidence type="ECO:0000256" key="2">
    <source>
        <dbReference type="ARBA" id="ARBA00009645"/>
    </source>
</evidence>
<evidence type="ECO:0000256" key="6">
    <source>
        <dbReference type="ARBA" id="ARBA00022776"/>
    </source>
</evidence>
<dbReference type="GO" id="GO:0070652">
    <property type="term" value="C:HAUS complex"/>
    <property type="evidence" value="ECO:0007669"/>
    <property type="project" value="InterPro"/>
</dbReference>
<feature type="domain" description="HAUS augmin-like complex subunit 3 N-terminal" evidence="10">
    <location>
        <begin position="13"/>
        <end position="71"/>
    </location>
</feature>
<keyword evidence="7" id="KW-0175">Coiled coil</keyword>
<dbReference type="Pfam" id="PF14932">
    <property type="entry name" value="HAUS-augmin3"/>
    <property type="match status" value="1"/>
</dbReference>
<comment type="caution">
    <text evidence="11">The sequence shown here is derived from an EMBL/GenBank/DDBJ whole genome shotgun (WGS) entry which is preliminary data.</text>
</comment>
<dbReference type="AlphaFoldDB" id="A0A8J5WYM1"/>
<keyword evidence="12" id="KW-1185">Reference proteome</keyword>
<organism evidence="11 12">
    <name type="scientific">Zizania palustris</name>
    <name type="common">Northern wild rice</name>
    <dbReference type="NCBI Taxonomy" id="103762"/>
    <lineage>
        <taxon>Eukaryota</taxon>
        <taxon>Viridiplantae</taxon>
        <taxon>Streptophyta</taxon>
        <taxon>Embryophyta</taxon>
        <taxon>Tracheophyta</taxon>
        <taxon>Spermatophyta</taxon>
        <taxon>Magnoliopsida</taxon>
        <taxon>Liliopsida</taxon>
        <taxon>Poales</taxon>
        <taxon>Poaceae</taxon>
        <taxon>BOP clade</taxon>
        <taxon>Oryzoideae</taxon>
        <taxon>Oryzeae</taxon>
        <taxon>Zizaniinae</taxon>
        <taxon>Zizania</taxon>
    </lineage>
</organism>
<sequence length="79" mass="9290">MRRQHMTKNPLPNNMNAVLGKLTASTQELSYYHSEADIGIYLSYCDFQSYITHNLDCTEELNRWFSKKFEKVPFLHGLC</sequence>
<evidence type="ECO:0000313" key="11">
    <source>
        <dbReference type="EMBL" id="KAG8100441.1"/>
    </source>
</evidence>
<keyword evidence="3" id="KW-0963">Cytoplasm</keyword>
<dbReference type="GO" id="GO:0005815">
    <property type="term" value="C:microtubule organizing center"/>
    <property type="evidence" value="ECO:0007669"/>
    <property type="project" value="TreeGrafter"/>
</dbReference>
<evidence type="ECO:0000256" key="4">
    <source>
        <dbReference type="ARBA" id="ARBA00022618"/>
    </source>
</evidence>
<keyword evidence="8" id="KW-0206">Cytoskeleton</keyword>
<dbReference type="GO" id="GO:0005874">
    <property type="term" value="C:microtubule"/>
    <property type="evidence" value="ECO:0007669"/>
    <property type="project" value="UniProtKB-KW"/>
</dbReference>
<gene>
    <name evidence="11" type="ORF">GUJ93_ZPchr0013g37853</name>
</gene>
<dbReference type="OrthoDB" id="1740390at2759"/>
<proteinExistence type="inferred from homology"/>
<accession>A0A8J5WYM1</accession>
<dbReference type="PANTHER" id="PTHR19378:SF4">
    <property type="entry name" value="OS07G0185700 PROTEIN"/>
    <property type="match status" value="1"/>
</dbReference>
<reference evidence="11" key="2">
    <citation type="submission" date="2021-02" db="EMBL/GenBank/DDBJ databases">
        <authorList>
            <person name="Kimball J.A."/>
            <person name="Haas M.W."/>
            <person name="Macchietto M."/>
            <person name="Kono T."/>
            <person name="Duquette J."/>
            <person name="Shao M."/>
        </authorList>
    </citation>
    <scope>NUCLEOTIDE SEQUENCE</scope>
    <source>
        <tissue evidence="11">Fresh leaf tissue</tissue>
    </source>
</reference>
<dbReference type="PANTHER" id="PTHR19378">
    <property type="entry name" value="GOLGIN- RELATED"/>
    <property type="match status" value="1"/>
</dbReference>
<comment type="similarity">
    <text evidence="2">Belongs to the HAUS3 family.</text>
</comment>
<keyword evidence="6" id="KW-0498">Mitosis</keyword>
<evidence type="ECO:0000256" key="8">
    <source>
        <dbReference type="ARBA" id="ARBA00023212"/>
    </source>
</evidence>
<protein>
    <recommendedName>
        <fullName evidence="10">HAUS augmin-like complex subunit 3 N-terminal domain-containing protein</fullName>
    </recommendedName>
</protein>
<evidence type="ECO:0000256" key="1">
    <source>
        <dbReference type="ARBA" id="ARBA00004186"/>
    </source>
</evidence>
<comment type="subcellular location">
    <subcellularLocation>
        <location evidence="1">Cytoplasm</location>
        <location evidence="1">Cytoskeleton</location>
        <location evidence="1">Spindle</location>
    </subcellularLocation>
</comment>
<evidence type="ECO:0000313" key="12">
    <source>
        <dbReference type="Proteomes" id="UP000729402"/>
    </source>
</evidence>
<keyword evidence="4" id="KW-0132">Cell division</keyword>
<evidence type="ECO:0000256" key="9">
    <source>
        <dbReference type="ARBA" id="ARBA00023306"/>
    </source>
</evidence>
<dbReference type="InterPro" id="IPR026206">
    <property type="entry name" value="HAUS3"/>
</dbReference>
<name>A0A8J5WYM1_ZIZPA</name>
<keyword evidence="5" id="KW-0493">Microtubule</keyword>
<evidence type="ECO:0000259" key="10">
    <source>
        <dbReference type="Pfam" id="PF14932"/>
    </source>
</evidence>
<dbReference type="GO" id="GO:0072686">
    <property type="term" value="C:mitotic spindle"/>
    <property type="evidence" value="ECO:0007669"/>
    <property type="project" value="TreeGrafter"/>
</dbReference>
<dbReference type="InterPro" id="IPR032733">
    <property type="entry name" value="HAUS3_N"/>
</dbReference>
<dbReference type="Proteomes" id="UP000729402">
    <property type="component" value="Unassembled WGS sequence"/>
</dbReference>
<dbReference type="GO" id="GO:0051225">
    <property type="term" value="P:spindle assembly"/>
    <property type="evidence" value="ECO:0007669"/>
    <property type="project" value="InterPro"/>
</dbReference>
<dbReference type="EMBL" id="JAAALK010000079">
    <property type="protein sequence ID" value="KAG8100441.1"/>
    <property type="molecule type" value="Genomic_DNA"/>
</dbReference>
<reference evidence="11" key="1">
    <citation type="journal article" date="2021" name="bioRxiv">
        <title>Whole Genome Assembly and Annotation of Northern Wild Rice, Zizania palustris L., Supports a Whole Genome Duplication in the Zizania Genus.</title>
        <authorList>
            <person name="Haas M."/>
            <person name="Kono T."/>
            <person name="Macchietto M."/>
            <person name="Millas R."/>
            <person name="McGilp L."/>
            <person name="Shao M."/>
            <person name="Duquette J."/>
            <person name="Hirsch C.N."/>
            <person name="Kimball J."/>
        </authorList>
    </citation>
    <scope>NUCLEOTIDE SEQUENCE</scope>
    <source>
        <tissue evidence="11">Fresh leaf tissue</tissue>
    </source>
</reference>
<keyword evidence="9" id="KW-0131">Cell cycle</keyword>
<evidence type="ECO:0000256" key="5">
    <source>
        <dbReference type="ARBA" id="ARBA00022701"/>
    </source>
</evidence>
<evidence type="ECO:0000256" key="7">
    <source>
        <dbReference type="ARBA" id="ARBA00023054"/>
    </source>
</evidence>